<dbReference type="OrthoDB" id="6369869at2759"/>
<gene>
    <name evidence="2" type="ORF">E2C01_023390</name>
</gene>
<dbReference type="EMBL" id="VSRR010002198">
    <property type="protein sequence ID" value="MPC30131.1"/>
    <property type="molecule type" value="Genomic_DNA"/>
</dbReference>
<comment type="caution">
    <text evidence="2">The sequence shown here is derived from an EMBL/GenBank/DDBJ whole genome shotgun (WGS) entry which is preliminary data.</text>
</comment>
<proteinExistence type="predicted"/>
<keyword evidence="3" id="KW-1185">Reference proteome</keyword>
<name>A0A5B7E7V4_PORTR</name>
<dbReference type="AlphaFoldDB" id="A0A5B7E7V4"/>
<evidence type="ECO:0000313" key="3">
    <source>
        <dbReference type="Proteomes" id="UP000324222"/>
    </source>
</evidence>
<protein>
    <submittedName>
        <fullName evidence="2">Uncharacterized protein</fullName>
    </submittedName>
</protein>
<dbReference type="Proteomes" id="UP000324222">
    <property type="component" value="Unassembled WGS sequence"/>
</dbReference>
<organism evidence="2 3">
    <name type="scientific">Portunus trituberculatus</name>
    <name type="common">Swimming crab</name>
    <name type="synonym">Neptunus trituberculatus</name>
    <dbReference type="NCBI Taxonomy" id="210409"/>
    <lineage>
        <taxon>Eukaryota</taxon>
        <taxon>Metazoa</taxon>
        <taxon>Ecdysozoa</taxon>
        <taxon>Arthropoda</taxon>
        <taxon>Crustacea</taxon>
        <taxon>Multicrustacea</taxon>
        <taxon>Malacostraca</taxon>
        <taxon>Eumalacostraca</taxon>
        <taxon>Eucarida</taxon>
        <taxon>Decapoda</taxon>
        <taxon>Pleocyemata</taxon>
        <taxon>Brachyura</taxon>
        <taxon>Eubrachyura</taxon>
        <taxon>Portunoidea</taxon>
        <taxon>Portunidae</taxon>
        <taxon>Portuninae</taxon>
        <taxon>Portunus</taxon>
    </lineage>
</organism>
<feature type="region of interest" description="Disordered" evidence="1">
    <location>
        <begin position="1"/>
        <end position="21"/>
    </location>
</feature>
<reference evidence="2 3" key="1">
    <citation type="submission" date="2019-05" db="EMBL/GenBank/DDBJ databases">
        <title>Another draft genome of Portunus trituberculatus and its Hox gene families provides insights of decapod evolution.</title>
        <authorList>
            <person name="Jeong J.-H."/>
            <person name="Song I."/>
            <person name="Kim S."/>
            <person name="Choi T."/>
            <person name="Kim D."/>
            <person name="Ryu S."/>
            <person name="Kim W."/>
        </authorList>
    </citation>
    <scope>NUCLEOTIDE SEQUENCE [LARGE SCALE GENOMIC DNA]</scope>
    <source>
        <tissue evidence="2">Muscle</tissue>
    </source>
</reference>
<sequence>MPLRQPQLEADETPTVHSPGSVNQRIKGTNTYLKAHIHSGGTHGKGGHAPLLGDVKVFGCRPEVHYVTHYRTKFQDVPVYKTITAHDLEVKPHNEVIYSTVVNVHTRSLTTTVYETSTEYLTRVSRRELTETVTRFLSVPSYVTSTKVVEQTRAVDVTTQVFNTEQVPYPVTLTELATLQATVTVPVTLVEKTPVPVTREHLIVDTSTEYQTVIHTKPAYGYGNDVIVVTENVVNFHPSYVTQTHYETSYVTHTSIQRVPTYVTHTVHAPCHSSYY</sequence>
<evidence type="ECO:0000313" key="2">
    <source>
        <dbReference type="EMBL" id="MPC30131.1"/>
    </source>
</evidence>
<evidence type="ECO:0000256" key="1">
    <source>
        <dbReference type="SAM" id="MobiDB-lite"/>
    </source>
</evidence>
<accession>A0A5B7E7V4</accession>